<gene>
    <name evidence="2" type="ORF">J4050_13040</name>
</gene>
<feature type="signal peptide" evidence="1">
    <location>
        <begin position="1"/>
        <end position="23"/>
    </location>
</feature>
<comment type="caution">
    <text evidence="2">The sequence shown here is derived from an EMBL/GenBank/DDBJ whole genome shotgun (WGS) entry which is preliminary data.</text>
</comment>
<evidence type="ECO:0008006" key="4">
    <source>
        <dbReference type="Google" id="ProtNLM"/>
    </source>
</evidence>
<dbReference type="Proteomes" id="UP000676776">
    <property type="component" value="Unassembled WGS sequence"/>
</dbReference>
<accession>A0ABS3T4L2</accession>
<feature type="chain" id="PRO_5045363490" description="YD repeat-containing protein" evidence="1">
    <location>
        <begin position="24"/>
        <end position="408"/>
    </location>
</feature>
<sequence length="408" mass="48026">MKTLSLKFLTILLVIGVAFTSCSDDDDNNYIDPNALEDIDIVIDQTQTFNMTMFVMSFEQMFGSDARWTWDYSHDVQDGKALTSYQNFKVVGEFGDGVFTINHDFNSDGVITSSTRIETYDYDDDDEITFTYLYDTEGKIVQLTKEKYGQIRDIVEMEYNTNNELVKKIHRGDYNYSDGEEEIFTYNTDGTVKSYENESWGETYNYTYTNGNMTRQEENDNGNIYVEIFEYDTQGRVINYYDEGDIYDNRAFEYYDTYFREIDYDEYNGTRRIDDMTDYSAYDVDLKRWDFDYDGAVFEFCKTREFFYVENGNMRLVSKKEYFEGTPENLVLVGYVTVDTRDAANDYKKTKESIYDANGVLLYYVTYEVVNNSIQSHQVYLPDGTAIEDHEMDDLMWMEELISDLDIT</sequence>
<reference evidence="2 3" key="1">
    <citation type="submission" date="2021-03" db="EMBL/GenBank/DDBJ databases">
        <title>Winogradskyella sp. nov., isolated from costal sediment.</title>
        <authorList>
            <person name="Gao C."/>
        </authorList>
    </citation>
    <scope>NUCLEOTIDE SEQUENCE [LARGE SCALE GENOMIC DNA]</scope>
    <source>
        <strain evidence="2 3">DF17</strain>
    </source>
</reference>
<protein>
    <recommendedName>
        <fullName evidence="4">YD repeat-containing protein</fullName>
    </recommendedName>
</protein>
<dbReference type="RefSeq" id="WP_208155029.1">
    <property type="nucleotide sequence ID" value="NZ_JAGEVF010000011.1"/>
</dbReference>
<keyword evidence="1" id="KW-0732">Signal</keyword>
<dbReference type="EMBL" id="JAGEVF010000011">
    <property type="protein sequence ID" value="MBO3117675.1"/>
    <property type="molecule type" value="Genomic_DNA"/>
</dbReference>
<dbReference type="PROSITE" id="PS51257">
    <property type="entry name" value="PROKAR_LIPOPROTEIN"/>
    <property type="match status" value="1"/>
</dbReference>
<evidence type="ECO:0000256" key="1">
    <source>
        <dbReference type="SAM" id="SignalP"/>
    </source>
</evidence>
<proteinExistence type="predicted"/>
<evidence type="ECO:0000313" key="2">
    <source>
        <dbReference type="EMBL" id="MBO3117675.1"/>
    </source>
</evidence>
<name>A0ABS3T4L2_9FLAO</name>
<keyword evidence="3" id="KW-1185">Reference proteome</keyword>
<organism evidence="2 3">
    <name type="scientific">Winogradskyella pelagia</name>
    <dbReference type="NCBI Taxonomy" id="2819984"/>
    <lineage>
        <taxon>Bacteria</taxon>
        <taxon>Pseudomonadati</taxon>
        <taxon>Bacteroidota</taxon>
        <taxon>Flavobacteriia</taxon>
        <taxon>Flavobacteriales</taxon>
        <taxon>Flavobacteriaceae</taxon>
        <taxon>Winogradskyella</taxon>
    </lineage>
</organism>
<evidence type="ECO:0000313" key="3">
    <source>
        <dbReference type="Proteomes" id="UP000676776"/>
    </source>
</evidence>